<organism evidence="1 2">
    <name type="scientific">Glaciecola punicea ACAM 611</name>
    <dbReference type="NCBI Taxonomy" id="1121923"/>
    <lineage>
        <taxon>Bacteria</taxon>
        <taxon>Pseudomonadati</taxon>
        <taxon>Pseudomonadota</taxon>
        <taxon>Gammaproteobacteria</taxon>
        <taxon>Alteromonadales</taxon>
        <taxon>Alteromonadaceae</taxon>
        <taxon>Glaciecola</taxon>
    </lineage>
</organism>
<evidence type="ECO:0000313" key="2">
    <source>
        <dbReference type="Proteomes" id="UP000053586"/>
    </source>
</evidence>
<accession>H5T7G7</accession>
<dbReference type="Proteomes" id="UP000053586">
    <property type="component" value="Unassembled WGS sequence"/>
</dbReference>
<dbReference type="AlphaFoldDB" id="H5T7G7"/>
<dbReference type="OrthoDB" id="3625082at2"/>
<name>H5T7G7_9ALTE</name>
<keyword evidence="2" id="KW-1185">Reference proteome</keyword>
<dbReference type="EMBL" id="BAET01000002">
    <property type="protein sequence ID" value="GAB54244.1"/>
    <property type="molecule type" value="Genomic_DNA"/>
</dbReference>
<gene>
    <name evidence="1" type="ORF">GPUN_0090</name>
</gene>
<reference evidence="1 2" key="2">
    <citation type="journal article" date="2017" name="Antonie Van Leeuwenhoek">
        <title>Rhizobium rhizosphaerae sp. nov., a novel species isolated from rice rhizosphere.</title>
        <authorList>
            <person name="Zhao J.J."/>
            <person name="Zhang J."/>
            <person name="Zhang R.J."/>
            <person name="Zhang C.W."/>
            <person name="Yin H.Q."/>
            <person name="Zhang X.X."/>
        </authorList>
    </citation>
    <scope>NUCLEOTIDE SEQUENCE [LARGE SCALE GENOMIC DNA]</scope>
    <source>
        <strain evidence="1 2">ACAM 611</strain>
    </source>
</reference>
<evidence type="ECO:0000313" key="1">
    <source>
        <dbReference type="EMBL" id="GAB54244.1"/>
    </source>
</evidence>
<dbReference type="STRING" id="56804.BAE46_03785"/>
<proteinExistence type="predicted"/>
<protein>
    <submittedName>
        <fullName evidence="1">Uncharacterized protein</fullName>
    </submittedName>
</protein>
<comment type="caution">
    <text evidence="1">The sequence shown here is derived from an EMBL/GenBank/DDBJ whole genome shotgun (WGS) entry which is preliminary data.</text>
</comment>
<reference evidence="1 2" key="1">
    <citation type="journal article" date="2012" name="J. Bacteriol.">
        <title>Genome sequence of proteorhodopsin-containing sea ice bacterium Glaciecola punicea ACAM 611T.</title>
        <authorList>
            <person name="Qin Q.-L."/>
            <person name="Xie B.-B."/>
            <person name="Shu Y.-L."/>
            <person name="Rong J.-C."/>
            <person name="Zhao D.-L."/>
            <person name="Zhang X.-Y."/>
            <person name="Chen X.-L."/>
            <person name="Zhou B.-C."/>
            <person name="Zhanga Y.-Z."/>
        </authorList>
    </citation>
    <scope>NUCLEOTIDE SEQUENCE [LARGE SCALE GENOMIC DNA]</scope>
    <source>
        <strain evidence="1 2">ACAM 611</strain>
    </source>
</reference>
<sequence>MSKSASFFTKNVIDVLVHTYSRGSISNEAFERRLDKVIEMTSHQAMMDQIADLDATPNEDTLTYALKNIN</sequence>
<dbReference type="RefSeq" id="WP_006002282.1">
    <property type="nucleotide sequence ID" value="NZ_BAET01000002.1"/>
</dbReference>